<name>A0AAP7ZI92_RALSL</name>
<feature type="region of interest" description="Disordered" evidence="1">
    <location>
        <begin position="308"/>
        <end position="327"/>
    </location>
</feature>
<dbReference type="AlphaFoldDB" id="A0AAP7ZI92"/>
<evidence type="ECO:0008006" key="4">
    <source>
        <dbReference type="Google" id="ProtNLM"/>
    </source>
</evidence>
<feature type="region of interest" description="Disordered" evidence="1">
    <location>
        <begin position="44"/>
        <end position="131"/>
    </location>
</feature>
<sequence>MNKPHWLSQAFALTLCCLVLFGCNKKEEAAAPAAAPEASAPAAAAAAPASGQDTINAEVGNSDKRGSEFTPSLPPKAVTKRHDTAAELSTELARTPSLEKAYRSGSSESPGVDPHTLQPPTATQDVGVEDPNQRRKAIIAAAWRDLVPANVAYNVPVAMDRHEKLTLELLLSFELSADSLKAVITAPGQVVTDRILGGPDMRMRAHLQGADFDIAPIEPEIHDALLNQTNRWSWAISPKTTGNLPLHLTIEVLPEQGDFPTKTFDRVIHVHIGFWEWLADFVANNWKWLWTTIVGPLLIWWWRHRKSSTPTPEPAQGNPVDQGGEHG</sequence>
<comment type="caution">
    <text evidence="2">The sequence shown here is derived from an EMBL/GenBank/DDBJ whole genome shotgun (WGS) entry which is preliminary data.</text>
</comment>
<dbReference type="Proteomes" id="UP000216164">
    <property type="component" value="Unassembled WGS sequence"/>
</dbReference>
<evidence type="ECO:0000313" key="3">
    <source>
        <dbReference type="Proteomes" id="UP000216164"/>
    </source>
</evidence>
<evidence type="ECO:0000313" key="2">
    <source>
        <dbReference type="EMBL" id="OYQ09318.1"/>
    </source>
</evidence>
<organism evidence="2 3">
    <name type="scientific">Ralstonia solanacearum K60</name>
    <dbReference type="NCBI Taxonomy" id="1091042"/>
    <lineage>
        <taxon>Bacteria</taxon>
        <taxon>Pseudomonadati</taxon>
        <taxon>Pseudomonadota</taxon>
        <taxon>Betaproteobacteria</taxon>
        <taxon>Burkholderiales</taxon>
        <taxon>Burkholderiaceae</taxon>
        <taxon>Ralstonia</taxon>
        <taxon>Ralstonia solanacearum species complex</taxon>
    </lineage>
</organism>
<proteinExistence type="predicted"/>
<accession>A0AAP7ZI92</accession>
<evidence type="ECO:0000256" key="1">
    <source>
        <dbReference type="SAM" id="MobiDB-lite"/>
    </source>
</evidence>
<dbReference type="PROSITE" id="PS51257">
    <property type="entry name" value="PROKAR_LIPOPROTEIN"/>
    <property type="match status" value="1"/>
</dbReference>
<reference evidence="2 3" key="1">
    <citation type="submission" date="2017-04" db="EMBL/GenBank/DDBJ databases">
        <title>Genome Announcement: Closed genomes of Ralstonia solanacearum strains K60, UW551, and UW700.</title>
        <authorList>
            <person name="Hayes M."/>
            <person name="Macintyre A.M."/>
            <person name="Allen C."/>
        </authorList>
    </citation>
    <scope>NUCLEOTIDE SEQUENCE [LARGE SCALE GENOMIC DNA]</scope>
    <source>
        <strain evidence="2 3">UW25</strain>
    </source>
</reference>
<protein>
    <recommendedName>
        <fullName evidence="4">Lipoprotein</fullName>
    </recommendedName>
</protein>
<gene>
    <name evidence="2" type="ORF">B7R77_20490</name>
</gene>
<dbReference type="EMBL" id="NCTK01000002">
    <property type="protein sequence ID" value="OYQ09318.1"/>
    <property type="molecule type" value="Genomic_DNA"/>
</dbReference>